<evidence type="ECO:0000259" key="1">
    <source>
        <dbReference type="Pfam" id="PF20466"/>
    </source>
</evidence>
<organism evidence="2 3">
    <name type="scientific">Methylotuvimicrobium buryatense</name>
    <name type="common">Methylomicrobium buryatense</name>
    <dbReference type="NCBI Taxonomy" id="95641"/>
    <lineage>
        <taxon>Bacteria</taxon>
        <taxon>Pseudomonadati</taxon>
        <taxon>Pseudomonadota</taxon>
        <taxon>Gammaproteobacteria</taxon>
        <taxon>Methylococcales</taxon>
        <taxon>Methylococcaceae</taxon>
        <taxon>Methylotuvimicrobium</taxon>
    </lineage>
</organism>
<evidence type="ECO:0000313" key="3">
    <source>
        <dbReference type="Proteomes" id="UP000305881"/>
    </source>
</evidence>
<dbReference type="EMBL" id="CP035467">
    <property type="protein sequence ID" value="QCW81039.1"/>
    <property type="molecule type" value="Genomic_DNA"/>
</dbReference>
<proteinExistence type="predicted"/>
<reference evidence="3" key="1">
    <citation type="journal article" date="2019" name="J. Bacteriol.">
        <title>A Mutagenic Screen Identifies a TonB-Dependent Receptor Required for the Lanthanide Metal Switch in the Type I Methanotroph 'Methylotuvimicrobium buryatense' 5GB1C.</title>
        <authorList>
            <person name="Groom J.D."/>
            <person name="Ford S.M."/>
            <person name="Pesesky M.W."/>
            <person name="Lidstrom M.E."/>
        </authorList>
    </citation>
    <scope>NUCLEOTIDE SEQUENCE [LARGE SCALE GENOMIC DNA]</scope>
    <source>
        <strain evidence="3">5GB1C</strain>
    </source>
</reference>
<dbReference type="InterPro" id="IPR046820">
    <property type="entry name" value="MmeI_TRD"/>
</dbReference>
<dbReference type="OrthoDB" id="9782445at2"/>
<dbReference type="KEGG" id="mbur:EQU24_01310"/>
<evidence type="ECO:0000313" key="2">
    <source>
        <dbReference type="EMBL" id="QCW81039.1"/>
    </source>
</evidence>
<dbReference type="REBASE" id="341835">
    <property type="entry name" value="Mbu5GB1CORF1300P"/>
</dbReference>
<accession>A0A4P9UIS5</accession>
<gene>
    <name evidence="2" type="ORF">EQU24_01310</name>
</gene>
<feature type="domain" description="MmeI-like target recognition" evidence="1">
    <location>
        <begin position="26"/>
        <end position="201"/>
    </location>
</feature>
<sequence length="427" mass="49474">MDDVNSEPKPLLKNQSICYKGSELLGDFFISKETARSCIKEEEKYSVVFKPILGGKELTSTSIIKPERWVIFLSDLPLARAESEFHTATEILKERFSQPDAKRPRRKNWWQFHRPRVKLYDGMKNLSRVLIRPYTSNMSWFEFGSIDWLYTNAVVVVLLDDYCSWGVLNSTIHEEYAANFATRMKTDIRYIPSTCFETFPLIFEKNSDKVLKISKDYHQFRISTMKELDNGLTSIYQSFHNPNCNIPAIEKMREMHIQLDLAVCEMYSIPVTEINHNFNLTKQGIRFTISEENRSLIITRLLNLNKLQNELESTNGSQLKDKKITARAKHPSTSKSFYQTELVFEDQNDNQILEPTSVKVGNQWGKIASDQMLAWLEAHKGWFNKSAILNGCGADPNEWAFAIDELLKDEYVESQGESDAIRYRAKP</sequence>
<dbReference type="Proteomes" id="UP000305881">
    <property type="component" value="Chromosome"/>
</dbReference>
<dbReference type="Pfam" id="PF20466">
    <property type="entry name" value="MmeI_TRD"/>
    <property type="match status" value="1"/>
</dbReference>
<keyword evidence="3" id="KW-1185">Reference proteome</keyword>
<dbReference type="STRING" id="675511.GCA_000341735_02739"/>
<dbReference type="AlphaFoldDB" id="A0A4P9UIS5"/>
<dbReference type="RefSeq" id="WP_017841235.1">
    <property type="nucleotide sequence ID" value="NZ_CP035467.1"/>
</dbReference>
<name>A0A4P9UIS5_METBY</name>
<protein>
    <recommendedName>
        <fullName evidence="1">MmeI-like target recognition domain-containing protein</fullName>
    </recommendedName>
</protein>